<dbReference type="RefSeq" id="WP_234985925.1">
    <property type="nucleotide sequence ID" value="NZ_FXAG01000007.1"/>
</dbReference>
<evidence type="ECO:0000256" key="6">
    <source>
        <dbReference type="ARBA" id="ARBA00022989"/>
    </source>
</evidence>
<dbReference type="Gene3D" id="3.30.565.10">
    <property type="entry name" value="Histidine kinase-like ATPase, C-terminal domain"/>
    <property type="match status" value="1"/>
</dbReference>
<evidence type="ECO:0000256" key="3">
    <source>
        <dbReference type="ARBA" id="ARBA00022679"/>
    </source>
</evidence>
<dbReference type="PANTHER" id="PTHR24421:SF59">
    <property type="entry name" value="OXYGEN SENSOR HISTIDINE KINASE NREB"/>
    <property type="match status" value="1"/>
</dbReference>
<organism evidence="11 12">
    <name type="scientific">Pseudogulbenkiania subflava DSM 22618</name>
    <dbReference type="NCBI Taxonomy" id="1123014"/>
    <lineage>
        <taxon>Bacteria</taxon>
        <taxon>Pseudomonadati</taxon>
        <taxon>Pseudomonadota</taxon>
        <taxon>Betaproteobacteria</taxon>
        <taxon>Neisseriales</taxon>
        <taxon>Chromobacteriaceae</taxon>
        <taxon>Pseudogulbenkiania</taxon>
    </lineage>
</organism>
<dbReference type="PANTHER" id="PTHR24421">
    <property type="entry name" value="NITRATE/NITRITE SENSOR PROTEIN NARX-RELATED"/>
    <property type="match status" value="1"/>
</dbReference>
<dbReference type="PIRSF" id="PIRSF037314">
    <property type="entry name" value="STHK_MctS"/>
    <property type="match status" value="1"/>
</dbReference>
<dbReference type="Gene3D" id="1.20.5.1930">
    <property type="match status" value="1"/>
</dbReference>
<evidence type="ECO:0000256" key="5">
    <source>
        <dbReference type="ARBA" id="ARBA00022777"/>
    </source>
</evidence>
<evidence type="ECO:0000256" key="4">
    <source>
        <dbReference type="ARBA" id="ARBA00022692"/>
    </source>
</evidence>
<evidence type="ECO:0000256" key="2">
    <source>
        <dbReference type="ARBA" id="ARBA00022475"/>
    </source>
</evidence>
<keyword evidence="5 11" id="KW-0418">Kinase</keyword>
<feature type="transmembrane region" description="Helical" evidence="9">
    <location>
        <begin position="222"/>
        <end position="244"/>
    </location>
</feature>
<keyword evidence="4 9" id="KW-0812">Transmembrane</keyword>
<dbReference type="InterPro" id="IPR005467">
    <property type="entry name" value="His_kinase_dom"/>
</dbReference>
<feature type="domain" description="Histidine kinase" evidence="10">
    <location>
        <begin position="273"/>
        <end position="467"/>
    </location>
</feature>
<dbReference type="Gene3D" id="3.30.450.20">
    <property type="entry name" value="PAS domain"/>
    <property type="match status" value="1"/>
</dbReference>
<evidence type="ECO:0000256" key="1">
    <source>
        <dbReference type="ARBA" id="ARBA00004651"/>
    </source>
</evidence>
<dbReference type="SMART" id="SM00387">
    <property type="entry name" value="HATPase_c"/>
    <property type="match status" value="1"/>
</dbReference>
<dbReference type="Pfam" id="PF17200">
    <property type="entry name" value="sCache_2"/>
    <property type="match status" value="1"/>
</dbReference>
<keyword evidence="7" id="KW-0902">Two-component regulatory system</keyword>
<sequence>MRRWQRGIAAVCLSSTTLSVAMQTKHKVVLLTILPLLLAMLALGGLLVHRSQRLTEQQTQLIEETLLASKQAELQHYTQLAMTAIGPLYASGRNDAATQEQAKAILRGISYGEDGYFFVYDLSGNNLVHPRKPGLVGKNLWDLTDPHGRHVIRSLLAAATSGTGFQRYDWEKPSSHQMTEKLGYVVLLERWGWVLGTGVYIDDIERTTAQMRSRSSANVRDTLWGIAAVAGAAVLLVFAGGVVLNVSEHRVADAKLKALTQRLVNSQEQERARVSRELHDGISQLLVSVKFQFELAQHKLEAGEPALAEVEKGLGGLGDALSEVRRISHDLRPSVLDMLGLSAALGQLSAEFERRSGIRVAFDNSLDDTCLDDRQAVALFRIAQEAFTNIERHARARNVTLTLSRERYGVRMAVRDDGCGFDVANVDRSQTRGIGLRNIRERAEHLGGSCLLGSRPGETELEVRLPV</sequence>
<dbReference type="InterPro" id="IPR050482">
    <property type="entry name" value="Sensor_HK_TwoCompSys"/>
</dbReference>
<dbReference type="PROSITE" id="PS50109">
    <property type="entry name" value="HIS_KIN"/>
    <property type="match status" value="1"/>
</dbReference>
<dbReference type="STRING" id="1123014.SAMN02745746_01652"/>
<evidence type="ECO:0000256" key="7">
    <source>
        <dbReference type="ARBA" id="ARBA00023012"/>
    </source>
</evidence>
<proteinExistence type="predicted"/>
<dbReference type="InterPro" id="IPR017171">
    <property type="entry name" value="Sig_transdc_His_kinase_MctS"/>
</dbReference>
<dbReference type="EMBL" id="FXAG01000007">
    <property type="protein sequence ID" value="SMF16418.1"/>
    <property type="molecule type" value="Genomic_DNA"/>
</dbReference>
<evidence type="ECO:0000256" key="8">
    <source>
        <dbReference type="ARBA" id="ARBA00023136"/>
    </source>
</evidence>
<dbReference type="GO" id="GO:0005886">
    <property type="term" value="C:plasma membrane"/>
    <property type="evidence" value="ECO:0007669"/>
    <property type="project" value="UniProtKB-SubCell"/>
</dbReference>
<comment type="subcellular location">
    <subcellularLocation>
        <location evidence="1">Cell membrane</location>
        <topology evidence="1">Multi-pass membrane protein</topology>
    </subcellularLocation>
</comment>
<feature type="transmembrane region" description="Helical" evidence="9">
    <location>
        <begin position="29"/>
        <end position="48"/>
    </location>
</feature>
<evidence type="ECO:0000256" key="9">
    <source>
        <dbReference type="SAM" id="Phobius"/>
    </source>
</evidence>
<keyword evidence="8 9" id="KW-0472">Membrane</keyword>
<name>A0A1Y6BST7_9NEIS</name>
<dbReference type="Proteomes" id="UP000192920">
    <property type="component" value="Unassembled WGS sequence"/>
</dbReference>
<keyword evidence="3" id="KW-0808">Transferase</keyword>
<dbReference type="GO" id="GO:0046983">
    <property type="term" value="F:protein dimerization activity"/>
    <property type="evidence" value="ECO:0007669"/>
    <property type="project" value="InterPro"/>
</dbReference>
<accession>A0A1Y6BST7</accession>
<dbReference type="CDD" id="cd18774">
    <property type="entry name" value="PDC2_HK_sensor"/>
    <property type="match status" value="1"/>
</dbReference>
<dbReference type="CDD" id="cd16917">
    <property type="entry name" value="HATPase_UhpB-NarQ-NarX-like"/>
    <property type="match status" value="1"/>
</dbReference>
<evidence type="ECO:0000313" key="11">
    <source>
        <dbReference type="EMBL" id="SMF16418.1"/>
    </source>
</evidence>
<dbReference type="Pfam" id="PF02518">
    <property type="entry name" value="HATPase_c"/>
    <property type="match status" value="1"/>
</dbReference>
<dbReference type="InterPro" id="IPR003594">
    <property type="entry name" value="HATPase_dom"/>
</dbReference>
<dbReference type="SMART" id="SM01049">
    <property type="entry name" value="Cache_2"/>
    <property type="match status" value="1"/>
</dbReference>
<keyword evidence="2" id="KW-1003">Cell membrane</keyword>
<dbReference type="AlphaFoldDB" id="A0A1Y6BST7"/>
<dbReference type="SUPFAM" id="SSF55874">
    <property type="entry name" value="ATPase domain of HSP90 chaperone/DNA topoisomerase II/histidine kinase"/>
    <property type="match status" value="1"/>
</dbReference>
<evidence type="ECO:0000259" key="10">
    <source>
        <dbReference type="PROSITE" id="PS50109"/>
    </source>
</evidence>
<dbReference type="InterPro" id="IPR011712">
    <property type="entry name" value="Sig_transdc_His_kin_sub3_dim/P"/>
</dbReference>
<dbReference type="Pfam" id="PF07730">
    <property type="entry name" value="HisKA_3"/>
    <property type="match status" value="1"/>
</dbReference>
<dbReference type="InterPro" id="IPR033480">
    <property type="entry name" value="sCache_2"/>
</dbReference>
<evidence type="ECO:0000313" key="12">
    <source>
        <dbReference type="Proteomes" id="UP000192920"/>
    </source>
</evidence>
<dbReference type="GO" id="GO:0000155">
    <property type="term" value="F:phosphorelay sensor kinase activity"/>
    <property type="evidence" value="ECO:0007669"/>
    <property type="project" value="InterPro"/>
</dbReference>
<keyword evidence="6 9" id="KW-1133">Transmembrane helix</keyword>
<reference evidence="12" key="1">
    <citation type="submission" date="2017-04" db="EMBL/GenBank/DDBJ databases">
        <authorList>
            <person name="Varghese N."/>
            <person name="Submissions S."/>
        </authorList>
    </citation>
    <scope>NUCLEOTIDE SEQUENCE [LARGE SCALE GENOMIC DNA]</scope>
    <source>
        <strain evidence="12">DSM 22618</strain>
    </source>
</reference>
<dbReference type="InterPro" id="IPR036890">
    <property type="entry name" value="HATPase_C_sf"/>
</dbReference>
<protein>
    <submittedName>
        <fullName evidence="11">Two-component system, NarL family, sensor kinase</fullName>
    </submittedName>
</protein>
<gene>
    <name evidence="11" type="ORF">SAMN02745746_01652</name>
</gene>
<keyword evidence="12" id="KW-1185">Reference proteome</keyword>